<feature type="compositionally biased region" description="Basic and acidic residues" evidence="1">
    <location>
        <begin position="206"/>
        <end position="218"/>
    </location>
</feature>
<feature type="compositionally biased region" description="Polar residues" evidence="1">
    <location>
        <begin position="410"/>
        <end position="450"/>
    </location>
</feature>
<dbReference type="OrthoDB" id="272624at2759"/>
<feature type="compositionally biased region" description="Low complexity" evidence="1">
    <location>
        <begin position="371"/>
        <end position="382"/>
    </location>
</feature>
<feature type="compositionally biased region" description="Basic and acidic residues" evidence="1">
    <location>
        <begin position="7"/>
        <end position="16"/>
    </location>
</feature>
<evidence type="ECO:0000313" key="3">
    <source>
        <dbReference type="Proteomes" id="UP000829720"/>
    </source>
</evidence>
<proteinExistence type="predicted"/>
<feature type="compositionally biased region" description="Basic and acidic residues" evidence="1">
    <location>
        <begin position="189"/>
        <end position="198"/>
    </location>
</feature>
<keyword evidence="3" id="KW-1185">Reference proteome</keyword>
<dbReference type="AlphaFoldDB" id="A0A8T3E0J2"/>
<name>A0A8T3E0J2_9TELE</name>
<feature type="region of interest" description="Disordered" evidence="1">
    <location>
        <begin position="149"/>
        <end position="462"/>
    </location>
</feature>
<feature type="compositionally biased region" description="Basic residues" evidence="1">
    <location>
        <begin position="231"/>
        <end position="253"/>
    </location>
</feature>
<sequence>MRATVKVLRDLGEDHGNQTVIIAESHDPVESRRDEPSETDPVSTEKRKQPIRSRRAKLQVKPCITKRKLRGSASTGIVGCSDLPKEDHEVASGAENTENNSGAEGPQIRHDVTFNSVDSQSVKTEEEGSGCDSVSHLVLSDVLIPVSEGQVEGTAQEWTDLPEQNTHTDPSETAGETSSTAVMRATVKVLRDLGEDHGNQTVIIAESHDPVESRRDEPSETDPVSTEKRKQPIRSRRAKLQVKPCITKRKLRGSVKDEQGTLPEEPEQPGPAQTSPQTHQPTTPHPDAQQDSVEEAAAASEESTVDQPVQGIVGYSDLPQQDRGVVEEADRTEHSSGEKKLQPKWCSTPLKLSGKLTRPGRAPRGFLSFMSGSGDSGPAAPSRTSRCTSLRSQVNTSCTGKKRTAEGAITKTSSDPSSLNTPPTKVSTTLHDTSAEPSSSEVPGPSQNEFLCSRTPEPDEEPTTVFQYCFTDIFTEVEEPN</sequence>
<evidence type="ECO:0000313" key="2">
    <source>
        <dbReference type="EMBL" id="KAI1900388.1"/>
    </source>
</evidence>
<comment type="caution">
    <text evidence="2">The sequence shown here is derived from an EMBL/GenBank/DDBJ whole genome shotgun (WGS) entry which is preliminary data.</text>
</comment>
<reference evidence="2" key="1">
    <citation type="submission" date="2021-01" db="EMBL/GenBank/DDBJ databases">
        <authorList>
            <person name="Zahm M."/>
            <person name="Roques C."/>
            <person name="Cabau C."/>
            <person name="Klopp C."/>
            <person name="Donnadieu C."/>
            <person name="Jouanno E."/>
            <person name="Lampietro C."/>
            <person name="Louis A."/>
            <person name="Herpin A."/>
            <person name="Echchiki A."/>
            <person name="Berthelot C."/>
            <person name="Parey E."/>
            <person name="Roest-Crollius H."/>
            <person name="Braasch I."/>
            <person name="Postlethwait J."/>
            <person name="Bobe J."/>
            <person name="Montfort J."/>
            <person name="Bouchez O."/>
            <person name="Begum T."/>
            <person name="Mejri S."/>
            <person name="Adams A."/>
            <person name="Chen W.-J."/>
            <person name="Guiguen Y."/>
        </authorList>
    </citation>
    <scope>NUCLEOTIDE SEQUENCE</scope>
    <source>
        <tissue evidence="2">Blood</tissue>
    </source>
</reference>
<accession>A0A8T3E0J2</accession>
<feature type="region of interest" description="Disordered" evidence="1">
    <location>
        <begin position="1"/>
        <end position="57"/>
    </location>
</feature>
<feature type="compositionally biased region" description="Polar residues" evidence="1">
    <location>
        <begin position="383"/>
        <end position="399"/>
    </location>
</feature>
<feature type="compositionally biased region" description="Low complexity" evidence="1">
    <location>
        <begin position="271"/>
        <end position="302"/>
    </location>
</feature>
<feature type="region of interest" description="Disordered" evidence="1">
    <location>
        <begin position="70"/>
        <end position="111"/>
    </location>
</feature>
<feature type="compositionally biased region" description="Basic and acidic residues" evidence="1">
    <location>
        <begin position="324"/>
        <end position="341"/>
    </location>
</feature>
<protein>
    <submittedName>
        <fullName evidence="2">Uncharacterized protein</fullName>
    </submittedName>
</protein>
<dbReference type="EMBL" id="JAERUA010000004">
    <property type="protein sequence ID" value="KAI1900388.1"/>
    <property type="molecule type" value="Genomic_DNA"/>
</dbReference>
<gene>
    <name evidence="2" type="ORF">AGOR_G00049440</name>
</gene>
<dbReference type="Proteomes" id="UP000829720">
    <property type="component" value="Unassembled WGS sequence"/>
</dbReference>
<evidence type="ECO:0000256" key="1">
    <source>
        <dbReference type="SAM" id="MobiDB-lite"/>
    </source>
</evidence>
<feature type="compositionally biased region" description="Basic and acidic residues" evidence="1">
    <location>
        <begin position="24"/>
        <end position="36"/>
    </location>
</feature>
<organism evidence="2 3">
    <name type="scientific">Albula goreensis</name>
    <dbReference type="NCBI Taxonomy" id="1534307"/>
    <lineage>
        <taxon>Eukaryota</taxon>
        <taxon>Metazoa</taxon>
        <taxon>Chordata</taxon>
        <taxon>Craniata</taxon>
        <taxon>Vertebrata</taxon>
        <taxon>Euteleostomi</taxon>
        <taxon>Actinopterygii</taxon>
        <taxon>Neopterygii</taxon>
        <taxon>Teleostei</taxon>
        <taxon>Albuliformes</taxon>
        <taxon>Albulidae</taxon>
        <taxon>Albula</taxon>
    </lineage>
</organism>